<proteinExistence type="predicted"/>
<sequence length="41" mass="4547">MKKLSIILLIVLAVALYPNGSSEETKSIKQPITTFDLPFIN</sequence>
<name>A0A1I5Z7K8_9BACI</name>
<protein>
    <submittedName>
        <fullName evidence="1">Uncharacterized protein</fullName>
    </submittedName>
</protein>
<gene>
    <name evidence="1" type="ORF">SAMN05421670_2470</name>
</gene>
<dbReference type="Proteomes" id="UP000198734">
    <property type="component" value="Unassembled WGS sequence"/>
</dbReference>
<organism evidence="1 2">
    <name type="scientific">Psychrobacillus psychrotolerans</name>
    <dbReference type="NCBI Taxonomy" id="126156"/>
    <lineage>
        <taxon>Bacteria</taxon>
        <taxon>Bacillati</taxon>
        <taxon>Bacillota</taxon>
        <taxon>Bacilli</taxon>
        <taxon>Bacillales</taxon>
        <taxon>Bacillaceae</taxon>
        <taxon>Psychrobacillus</taxon>
    </lineage>
</organism>
<evidence type="ECO:0000313" key="2">
    <source>
        <dbReference type="Proteomes" id="UP000198734"/>
    </source>
</evidence>
<dbReference type="AlphaFoldDB" id="A0A1I5Z7K8"/>
<dbReference type="RefSeq" id="WP_281249750.1">
    <property type="nucleotide sequence ID" value="NZ_FOXU01000004.1"/>
</dbReference>
<accession>A0A1I5Z7K8</accession>
<dbReference type="STRING" id="126156.SAMN05421670_2470"/>
<keyword evidence="2" id="KW-1185">Reference proteome</keyword>
<evidence type="ECO:0000313" key="1">
    <source>
        <dbReference type="EMBL" id="SFQ52434.1"/>
    </source>
</evidence>
<reference evidence="2" key="1">
    <citation type="submission" date="2016-10" db="EMBL/GenBank/DDBJ databases">
        <authorList>
            <person name="Varghese N."/>
            <person name="Submissions S."/>
        </authorList>
    </citation>
    <scope>NUCLEOTIDE SEQUENCE [LARGE SCALE GENOMIC DNA]</scope>
    <source>
        <strain evidence="2">DSM 11706</strain>
    </source>
</reference>
<dbReference type="EMBL" id="FOXU01000004">
    <property type="protein sequence ID" value="SFQ52434.1"/>
    <property type="molecule type" value="Genomic_DNA"/>
</dbReference>